<gene>
    <name evidence="1" type="ORF">METZ01_LOCUS268314</name>
</gene>
<dbReference type="SUPFAM" id="SSF53474">
    <property type="entry name" value="alpha/beta-Hydrolases"/>
    <property type="match status" value="1"/>
</dbReference>
<organism evidence="1">
    <name type="scientific">marine metagenome</name>
    <dbReference type="NCBI Taxonomy" id="408172"/>
    <lineage>
        <taxon>unclassified sequences</taxon>
        <taxon>metagenomes</taxon>
        <taxon>ecological metagenomes</taxon>
    </lineage>
</organism>
<evidence type="ECO:0008006" key="2">
    <source>
        <dbReference type="Google" id="ProtNLM"/>
    </source>
</evidence>
<protein>
    <recommendedName>
        <fullName evidence="2">Phospholipase/carboxylesterase/thioesterase domain-containing protein</fullName>
    </recommendedName>
</protein>
<evidence type="ECO:0000313" key="1">
    <source>
        <dbReference type="EMBL" id="SVC15460.1"/>
    </source>
</evidence>
<dbReference type="InterPro" id="IPR029058">
    <property type="entry name" value="AB_hydrolase_fold"/>
</dbReference>
<dbReference type="Gene3D" id="3.40.50.1820">
    <property type="entry name" value="alpha/beta hydrolase"/>
    <property type="match status" value="1"/>
</dbReference>
<name>A0A382JTP1_9ZZZZ</name>
<feature type="non-terminal residue" evidence="1">
    <location>
        <position position="64"/>
    </location>
</feature>
<dbReference type="EMBL" id="UINC01076364">
    <property type="protein sequence ID" value="SVC15460.1"/>
    <property type="molecule type" value="Genomic_DNA"/>
</dbReference>
<proteinExistence type="predicted"/>
<accession>A0A382JTP1</accession>
<sequence>MVVLHGLGDSMEGYRWLPEALDLPWLNYLLVNAPDPYYEGFSWYDLMGDPAPGVTCSREALFEL</sequence>
<reference evidence="1" key="1">
    <citation type="submission" date="2018-05" db="EMBL/GenBank/DDBJ databases">
        <authorList>
            <person name="Lanie J.A."/>
            <person name="Ng W.-L."/>
            <person name="Kazmierczak K.M."/>
            <person name="Andrzejewski T.M."/>
            <person name="Davidsen T.M."/>
            <person name="Wayne K.J."/>
            <person name="Tettelin H."/>
            <person name="Glass J.I."/>
            <person name="Rusch D."/>
            <person name="Podicherti R."/>
            <person name="Tsui H.-C.T."/>
            <person name="Winkler M.E."/>
        </authorList>
    </citation>
    <scope>NUCLEOTIDE SEQUENCE</scope>
</reference>
<dbReference type="AlphaFoldDB" id="A0A382JTP1"/>